<evidence type="ECO:0000313" key="4">
    <source>
        <dbReference type="EMBL" id="NOU92449.1"/>
    </source>
</evidence>
<feature type="transmembrane region" description="Helical" evidence="2">
    <location>
        <begin position="343"/>
        <end position="367"/>
    </location>
</feature>
<reference evidence="4" key="1">
    <citation type="submission" date="2019-10" db="EMBL/GenBank/DDBJ databases">
        <title>Description of Paenibacillus glebae sp. nov.</title>
        <authorList>
            <person name="Carlier A."/>
            <person name="Qi S."/>
        </authorList>
    </citation>
    <scope>NUCLEOTIDE SEQUENCE</scope>
    <source>
        <strain evidence="4">LMG 31456</strain>
    </source>
</reference>
<keyword evidence="2" id="KW-0472">Membrane</keyword>
<feature type="region of interest" description="Disordered" evidence="1">
    <location>
        <begin position="173"/>
        <end position="218"/>
    </location>
</feature>
<keyword evidence="3" id="KW-0732">Signal</keyword>
<dbReference type="InterPro" id="IPR018247">
    <property type="entry name" value="EF_Hand_1_Ca_BS"/>
</dbReference>
<dbReference type="EMBL" id="WHOD01000013">
    <property type="protein sequence ID" value="NOU92449.1"/>
    <property type="molecule type" value="Genomic_DNA"/>
</dbReference>
<keyword evidence="2" id="KW-1133">Transmembrane helix</keyword>
<feature type="transmembrane region" description="Helical" evidence="2">
    <location>
        <begin position="258"/>
        <end position="281"/>
    </location>
</feature>
<keyword evidence="2" id="KW-0812">Transmembrane</keyword>
<proteinExistence type="predicted"/>
<dbReference type="Pfam" id="PF13795">
    <property type="entry name" value="HupE_UreJ_2"/>
    <property type="match status" value="1"/>
</dbReference>
<accession>A0A972GKK0</accession>
<organism evidence="4 5">
    <name type="scientific">Paenibacillus foliorum</name>
    <dbReference type="NCBI Taxonomy" id="2654974"/>
    <lineage>
        <taxon>Bacteria</taxon>
        <taxon>Bacillati</taxon>
        <taxon>Bacillota</taxon>
        <taxon>Bacilli</taxon>
        <taxon>Bacillales</taxon>
        <taxon>Paenibacillaceae</taxon>
        <taxon>Paenibacillus</taxon>
    </lineage>
</organism>
<keyword evidence="5" id="KW-1185">Reference proteome</keyword>
<feature type="compositionally biased region" description="Low complexity" evidence="1">
    <location>
        <begin position="186"/>
        <end position="217"/>
    </location>
</feature>
<dbReference type="Proteomes" id="UP000641588">
    <property type="component" value="Unassembled WGS sequence"/>
</dbReference>
<feature type="signal peptide" evidence="3">
    <location>
        <begin position="1"/>
        <end position="23"/>
    </location>
</feature>
<evidence type="ECO:0000256" key="2">
    <source>
        <dbReference type="SAM" id="Phobius"/>
    </source>
</evidence>
<gene>
    <name evidence="4" type="ORF">GC093_04260</name>
</gene>
<feature type="chain" id="PRO_5037560952" evidence="3">
    <location>
        <begin position="24"/>
        <end position="401"/>
    </location>
</feature>
<comment type="caution">
    <text evidence="4">The sequence shown here is derived from an EMBL/GenBank/DDBJ whole genome shotgun (WGS) entry which is preliminary data.</text>
</comment>
<feature type="transmembrane region" description="Helical" evidence="2">
    <location>
        <begin position="312"/>
        <end position="331"/>
    </location>
</feature>
<feature type="transmembrane region" description="Helical" evidence="2">
    <location>
        <begin position="287"/>
        <end position="305"/>
    </location>
</feature>
<evidence type="ECO:0000256" key="1">
    <source>
        <dbReference type="SAM" id="MobiDB-lite"/>
    </source>
</evidence>
<protein>
    <submittedName>
        <fullName evidence="4">HupE/UreJ family protein</fullName>
    </submittedName>
</protein>
<feature type="transmembrane region" description="Helical" evidence="2">
    <location>
        <begin position="225"/>
        <end position="246"/>
    </location>
</feature>
<sequence>MSLLAVFLFLSSFFMNPNVSAHALSASFTQIEFNPSETKMTFSLDVLSVIESMGGDTDNNGVLNEKELEALHRRLEEWIDDCVIVEMNQKQQEGNLESLTLGKKGDKDVVTWTFHFPAFTHGQTISLNDGLYTQSTGGTNYVNLITSKHGSEVSQAVLQGKNRTWTILLTEQQVQQQADPTGNGGQSTPTSPSSTAPKAPGASLEESPSPSQPASQSTDTNSGRFSFFFLGMHHILTGYDHLLFLFALLLRKQTFKQYAAIISAFTVAHSITLTLAVLGWVSLPSRLVESVIALSICYVAVENIFRKDVRYRWILTFIFGLIHGLGFATVLQEMELPKSNLAFSLISFNVGIEVVQLLLVLLLFPLLKMLHQVHFSRQSVTYGSIAISLLGGFWLIERLFM</sequence>
<evidence type="ECO:0000313" key="5">
    <source>
        <dbReference type="Proteomes" id="UP000641588"/>
    </source>
</evidence>
<dbReference type="InterPro" id="IPR032809">
    <property type="entry name" value="Put_HupE_UreJ"/>
</dbReference>
<dbReference type="AlphaFoldDB" id="A0A972GKK0"/>
<dbReference type="PROSITE" id="PS00018">
    <property type="entry name" value="EF_HAND_1"/>
    <property type="match status" value="1"/>
</dbReference>
<name>A0A972GKK0_9BACL</name>
<feature type="transmembrane region" description="Helical" evidence="2">
    <location>
        <begin position="379"/>
        <end position="396"/>
    </location>
</feature>
<evidence type="ECO:0000256" key="3">
    <source>
        <dbReference type="SAM" id="SignalP"/>
    </source>
</evidence>